<dbReference type="GO" id="GO:0036431">
    <property type="term" value="F:dCMP kinase activity"/>
    <property type="evidence" value="ECO:0007669"/>
    <property type="project" value="InterPro"/>
</dbReference>
<proteinExistence type="inferred from homology"/>
<name>D9PZP7_ACIS3</name>
<evidence type="ECO:0000313" key="12">
    <source>
        <dbReference type="Proteomes" id="UP000000346"/>
    </source>
</evidence>
<dbReference type="RefSeq" id="WP_013266047.1">
    <property type="nucleotide sequence ID" value="NC_014374.1"/>
</dbReference>
<evidence type="ECO:0000256" key="6">
    <source>
        <dbReference type="ARBA" id="ARBA00022777"/>
    </source>
</evidence>
<dbReference type="HOGENOM" id="CLU_079959_1_0_2"/>
<dbReference type="NCBIfam" id="TIGR02173">
    <property type="entry name" value="cyt_kin_arch"/>
    <property type="match status" value="1"/>
</dbReference>
<dbReference type="OrthoDB" id="31096at2157"/>
<evidence type="ECO:0000256" key="10">
    <source>
        <dbReference type="HAMAP-Rule" id="MF_00239"/>
    </source>
</evidence>
<dbReference type="EMBL" id="CP001742">
    <property type="protein sequence ID" value="ADL18535.1"/>
    <property type="molecule type" value="Genomic_DNA"/>
</dbReference>
<dbReference type="EC" id="2.7.4.25" evidence="10"/>
<dbReference type="SUPFAM" id="SSF52540">
    <property type="entry name" value="P-loop containing nucleoside triphosphate hydrolases"/>
    <property type="match status" value="1"/>
</dbReference>
<dbReference type="InParanoid" id="D9PZP7"/>
<organism evidence="11 12">
    <name type="scientific">Acidilobus saccharovorans (strain DSM 16705 / JCM 18335 / VKM B-2471 / 345-15)</name>
    <dbReference type="NCBI Taxonomy" id="666510"/>
    <lineage>
        <taxon>Archaea</taxon>
        <taxon>Thermoproteota</taxon>
        <taxon>Thermoprotei</taxon>
        <taxon>Acidilobales</taxon>
        <taxon>Acidilobaceae</taxon>
        <taxon>Acidilobus</taxon>
    </lineage>
</organism>
<keyword evidence="5 10" id="KW-0547">Nucleotide-binding</keyword>
<dbReference type="eggNOG" id="arCOG01037">
    <property type="taxonomic scope" value="Archaea"/>
</dbReference>
<evidence type="ECO:0000256" key="3">
    <source>
        <dbReference type="ARBA" id="ARBA00022490"/>
    </source>
</evidence>
<protein>
    <recommendedName>
        <fullName evidence="10">Cytidylate kinase</fullName>
        <shortName evidence="10">CK</shortName>
        <ecNumber evidence="10">2.7.4.25</ecNumber>
    </recommendedName>
    <alternativeName>
        <fullName evidence="10">Cytidine monophosphate kinase</fullName>
        <shortName evidence="10">CMP kinase</shortName>
    </alternativeName>
</protein>
<dbReference type="GeneID" id="9498341"/>
<evidence type="ECO:0000256" key="4">
    <source>
        <dbReference type="ARBA" id="ARBA00022679"/>
    </source>
</evidence>
<dbReference type="GO" id="GO:0005524">
    <property type="term" value="F:ATP binding"/>
    <property type="evidence" value="ECO:0007669"/>
    <property type="project" value="UniProtKB-UniRule"/>
</dbReference>
<comment type="similarity">
    <text evidence="2 10">Belongs to the cytidylate kinase family. Type 2 subfamily.</text>
</comment>
<dbReference type="Pfam" id="PF13189">
    <property type="entry name" value="Cytidylate_kin2"/>
    <property type="match status" value="1"/>
</dbReference>
<dbReference type="GO" id="GO:0036430">
    <property type="term" value="F:CMP kinase activity"/>
    <property type="evidence" value="ECO:0007669"/>
    <property type="project" value="RHEA"/>
</dbReference>
<sequence length="185" mass="20821">MSSICDGRRPVIVVSGQPGSGKSTYARRLAAELGLRYYTTGQAFRSLAERMGVSLMELNRLAERDPSIDLAIDAESLNEARRGCVVIDSHLAGWLLRDLADVTIYVKASLPERTRRIALRDSKPESEALFEASQREISHWERFAKYYGIDLRDLSSYDLVVDTTRMGIEETYQVILTFVKKALSV</sequence>
<evidence type="ECO:0000256" key="5">
    <source>
        <dbReference type="ARBA" id="ARBA00022741"/>
    </source>
</evidence>
<comment type="catalytic activity">
    <reaction evidence="9 10">
        <text>CMP + ATP = CDP + ADP</text>
        <dbReference type="Rhea" id="RHEA:11600"/>
        <dbReference type="ChEBI" id="CHEBI:30616"/>
        <dbReference type="ChEBI" id="CHEBI:58069"/>
        <dbReference type="ChEBI" id="CHEBI:60377"/>
        <dbReference type="ChEBI" id="CHEBI:456216"/>
        <dbReference type="EC" id="2.7.4.25"/>
    </reaction>
</comment>
<dbReference type="CDD" id="cd02020">
    <property type="entry name" value="CMPK"/>
    <property type="match status" value="1"/>
</dbReference>
<dbReference type="InterPro" id="IPR027417">
    <property type="entry name" value="P-loop_NTPase"/>
</dbReference>
<dbReference type="KEGG" id="asc:ASAC_0127"/>
<dbReference type="HAMAP" id="MF_00239">
    <property type="entry name" value="Cytidyl_kinase_type2"/>
    <property type="match status" value="1"/>
</dbReference>
<evidence type="ECO:0000256" key="2">
    <source>
        <dbReference type="ARBA" id="ARBA00011005"/>
    </source>
</evidence>
<evidence type="ECO:0000256" key="8">
    <source>
        <dbReference type="ARBA" id="ARBA00047615"/>
    </source>
</evidence>
<dbReference type="Proteomes" id="UP000000346">
    <property type="component" value="Chromosome"/>
</dbReference>
<dbReference type="AlphaFoldDB" id="D9PZP7"/>
<evidence type="ECO:0000256" key="7">
    <source>
        <dbReference type="ARBA" id="ARBA00022840"/>
    </source>
</evidence>
<comment type="catalytic activity">
    <reaction evidence="8 10">
        <text>dCMP + ATP = dCDP + ADP</text>
        <dbReference type="Rhea" id="RHEA:25094"/>
        <dbReference type="ChEBI" id="CHEBI:30616"/>
        <dbReference type="ChEBI" id="CHEBI:57566"/>
        <dbReference type="ChEBI" id="CHEBI:58593"/>
        <dbReference type="ChEBI" id="CHEBI:456216"/>
        <dbReference type="EC" id="2.7.4.25"/>
    </reaction>
</comment>
<gene>
    <name evidence="10" type="primary">cmk</name>
    <name evidence="11" type="ordered locus">ASAC_0127</name>
</gene>
<keyword evidence="6 10" id="KW-0418">Kinase</keyword>
<dbReference type="Gene3D" id="3.40.50.300">
    <property type="entry name" value="P-loop containing nucleotide triphosphate hydrolases"/>
    <property type="match status" value="1"/>
</dbReference>
<feature type="binding site" evidence="10">
    <location>
        <begin position="16"/>
        <end position="24"/>
    </location>
    <ligand>
        <name>ATP</name>
        <dbReference type="ChEBI" id="CHEBI:30616"/>
    </ligand>
</feature>
<keyword evidence="7 10" id="KW-0067">ATP-binding</keyword>
<comment type="subcellular location">
    <subcellularLocation>
        <location evidence="1 10">Cytoplasm</location>
    </subcellularLocation>
</comment>
<accession>D9PZP7</accession>
<evidence type="ECO:0000313" key="11">
    <source>
        <dbReference type="EMBL" id="ADL18535.1"/>
    </source>
</evidence>
<dbReference type="InterPro" id="IPR011892">
    <property type="entry name" value="Cyt_kin_arch"/>
</dbReference>
<dbReference type="GO" id="GO:0005737">
    <property type="term" value="C:cytoplasm"/>
    <property type="evidence" value="ECO:0007669"/>
    <property type="project" value="UniProtKB-SubCell"/>
</dbReference>
<evidence type="ECO:0000256" key="1">
    <source>
        <dbReference type="ARBA" id="ARBA00004496"/>
    </source>
</evidence>
<keyword evidence="4 10" id="KW-0808">Transferase</keyword>
<dbReference type="GO" id="GO:0006220">
    <property type="term" value="P:pyrimidine nucleotide metabolic process"/>
    <property type="evidence" value="ECO:0007669"/>
    <property type="project" value="UniProtKB-UniRule"/>
</dbReference>
<keyword evidence="3 10" id="KW-0963">Cytoplasm</keyword>
<keyword evidence="12" id="KW-1185">Reference proteome</keyword>
<reference evidence="11 12" key="1">
    <citation type="journal article" date="2010" name="Appl. Environ. Microbiol.">
        <title>The genome sequence of the crenarchaeon Acidilobus saccharovorans supports a new order, Acidilobales, and suggests an important ecological role in terrestrial acidic hot springs.</title>
        <authorList>
            <person name="Mardanov A.V."/>
            <person name="Svetlitchnyi V.A."/>
            <person name="Beletsky A.V."/>
            <person name="Prokofeva M.I."/>
            <person name="Bonch-Osmolovskaya E.A."/>
            <person name="Ravin N.V."/>
            <person name="Skryabin K.G."/>
        </authorList>
    </citation>
    <scope>NUCLEOTIDE SEQUENCE [LARGE SCALE GENOMIC DNA]</scope>
    <source>
        <strain evidence="12">DSM 16705 / JCM 18335 / VKM B-2471 / 345-15</strain>
    </source>
</reference>
<dbReference type="FunCoup" id="D9PZP7">
    <property type="interactions" value="13"/>
</dbReference>
<dbReference type="STRING" id="666510.ASAC_0127"/>
<dbReference type="InterPro" id="IPR011994">
    <property type="entry name" value="Cytidylate_kinase_dom"/>
</dbReference>
<evidence type="ECO:0000256" key="9">
    <source>
        <dbReference type="ARBA" id="ARBA00048478"/>
    </source>
</evidence>